<gene>
    <name evidence="1" type="ORF">SAMN05216410_0484</name>
</gene>
<dbReference type="STRING" id="1814289.SAMN05216410_0484"/>
<evidence type="ECO:0000313" key="1">
    <source>
        <dbReference type="EMBL" id="SDB85638.1"/>
    </source>
</evidence>
<evidence type="ECO:0000313" key="2">
    <source>
        <dbReference type="Proteomes" id="UP000199039"/>
    </source>
</evidence>
<dbReference type="Pfam" id="PF13589">
    <property type="entry name" value="HATPase_c_3"/>
    <property type="match status" value="1"/>
</dbReference>
<proteinExistence type="predicted"/>
<dbReference type="Gene3D" id="3.30.565.10">
    <property type="entry name" value="Histidine kinase-like ATPase, C-terminal domain"/>
    <property type="match status" value="1"/>
</dbReference>
<sequence>MTEERVAPSAARLTESLRDIGYDTPTAIADLIDNAIAAGAREVHVDFEFHGRDSAIVVSDDGEGMPINGLHEALRFGSRRDYKPGELGRFGLGLKTASFSQCRRLTVLSKYRRGRGSVNRRTLDLDLVAARDEWLIHEGQASAVVRERDAQLGATGSGTTVVLENLDRVLNERTANSGVGKRRLKNASTKVAEHLSVVFHRYLSGSAAAGKVNIIVDGQKLKAWDPFASTCEQTQLLPGQVFSITVDGTAHDVRVQRYVLPAKNEFDTVEEFDALSGPLKWNRQQGLYFYRVDRLVQFGGWSGLRGLDEHTKLARASIDFPTELDVAFQLNVAKMKINLPPEIRPMLEKPIQELCIHAGERYRRAGGEDRVHSTKKSAGETDLLAVGVALRAAALRSGGLESLEKTLKLLKETSPSIYRNLGLM</sequence>
<dbReference type="InterPro" id="IPR036890">
    <property type="entry name" value="HATPase_C_sf"/>
</dbReference>
<keyword evidence="2" id="KW-1185">Reference proteome</keyword>
<keyword evidence="1" id="KW-0808">Transferase</keyword>
<organism evidence="1 2">
    <name type="scientific">Sanguibacter gelidistatuariae</name>
    <dbReference type="NCBI Taxonomy" id="1814289"/>
    <lineage>
        <taxon>Bacteria</taxon>
        <taxon>Bacillati</taxon>
        <taxon>Actinomycetota</taxon>
        <taxon>Actinomycetes</taxon>
        <taxon>Micrococcales</taxon>
        <taxon>Sanguibacteraceae</taxon>
        <taxon>Sanguibacter</taxon>
    </lineage>
</organism>
<name>A0A1G6GUJ6_9MICO</name>
<dbReference type="SUPFAM" id="SSF55874">
    <property type="entry name" value="ATPase domain of HSP90 chaperone/DNA topoisomerase II/histidine kinase"/>
    <property type="match status" value="1"/>
</dbReference>
<keyword evidence="1" id="KW-0418">Kinase</keyword>
<dbReference type="Proteomes" id="UP000199039">
    <property type="component" value="Unassembled WGS sequence"/>
</dbReference>
<dbReference type="GO" id="GO:0016301">
    <property type="term" value="F:kinase activity"/>
    <property type="evidence" value="ECO:0007669"/>
    <property type="project" value="UniProtKB-KW"/>
</dbReference>
<protein>
    <submittedName>
        <fullName evidence="1">Histidine kinase-, DNA gyrase B-, and HSP90-like ATPase</fullName>
    </submittedName>
</protein>
<dbReference type="AlphaFoldDB" id="A0A1G6GUJ6"/>
<accession>A0A1G6GUJ6</accession>
<reference evidence="1 2" key="1">
    <citation type="submission" date="2016-09" db="EMBL/GenBank/DDBJ databases">
        <authorList>
            <person name="Capua I."/>
            <person name="De Benedictis P."/>
            <person name="Joannis T."/>
            <person name="Lombin L.H."/>
            <person name="Cattoli G."/>
        </authorList>
    </citation>
    <scope>NUCLEOTIDE SEQUENCE [LARGE SCALE GENOMIC DNA]</scope>
    <source>
        <strain evidence="1 2">ISLP-3</strain>
    </source>
</reference>
<dbReference type="EMBL" id="FMYH01000001">
    <property type="protein sequence ID" value="SDB85638.1"/>
    <property type="molecule type" value="Genomic_DNA"/>
</dbReference>